<gene>
    <name evidence="2" type="ORF">BBD42_21970</name>
</gene>
<dbReference type="AlphaFoldDB" id="A0A1B2DMB5"/>
<accession>A0A1B2DMB5</accession>
<protein>
    <submittedName>
        <fullName evidence="2">Uncharacterized protein</fullName>
    </submittedName>
</protein>
<keyword evidence="1" id="KW-0812">Transmembrane</keyword>
<sequence length="224" mass="24456">MAHNSFTWGDLAVNEGYLSFWIMIMAFILMTTGWAEYVGAGRSRLIVAVLCLFAQPFHYLVPIYGAAVEIYASIIIVAAAVCWSFRRGADGESRRYLLLCACLTGIILGAIQKLYRLDPVFFWLDPAWDGGLLGGLLAAAFSVKPGHQFGILLLAVAMAELANGLLSSGTYMARIGSLAWWDSFWLAFACARLISIAFHLLRASYSKVAGEEAAWRNKGGSSPK</sequence>
<dbReference type="Pfam" id="PF24124">
    <property type="entry name" value="YphA"/>
    <property type="match status" value="1"/>
</dbReference>
<feature type="transmembrane region" description="Helical" evidence="1">
    <location>
        <begin position="96"/>
        <end position="115"/>
    </location>
</feature>
<dbReference type="EMBL" id="CP016808">
    <property type="protein sequence ID" value="ANY68841.1"/>
    <property type="molecule type" value="Genomic_DNA"/>
</dbReference>
<keyword evidence="1" id="KW-0472">Membrane</keyword>
<feature type="transmembrane region" description="Helical" evidence="1">
    <location>
        <begin position="184"/>
        <end position="201"/>
    </location>
</feature>
<organism evidence="2">
    <name type="scientific">Paenibacillus sp. BIHB 4019</name>
    <dbReference type="NCBI Taxonomy" id="1870819"/>
    <lineage>
        <taxon>Bacteria</taxon>
        <taxon>Bacillati</taxon>
        <taxon>Bacillota</taxon>
        <taxon>Bacilli</taxon>
        <taxon>Bacillales</taxon>
        <taxon>Paenibacillaceae</taxon>
        <taxon>Paenibacillus</taxon>
    </lineage>
</organism>
<feature type="transmembrane region" description="Helical" evidence="1">
    <location>
        <begin position="150"/>
        <end position="172"/>
    </location>
</feature>
<name>A0A1B2DMB5_9BACL</name>
<dbReference type="InterPro" id="IPR014617">
    <property type="entry name" value="YphA_Bacsu"/>
</dbReference>
<keyword evidence="1" id="KW-1133">Transmembrane helix</keyword>
<feature type="transmembrane region" description="Helical" evidence="1">
    <location>
        <begin position="70"/>
        <end position="89"/>
    </location>
</feature>
<reference evidence="2" key="1">
    <citation type="submission" date="2016-08" db="EMBL/GenBank/DDBJ databases">
        <title>Complete Genome Seqeunce of Paenibacillus sp. BIHB 4019 from tea rhizoplane.</title>
        <authorList>
            <person name="Thakur R."/>
            <person name="Swarnkar M.K."/>
            <person name="Gulati A."/>
        </authorList>
    </citation>
    <scope>NUCLEOTIDE SEQUENCE [LARGE SCALE GENOMIC DNA]</scope>
    <source>
        <strain evidence="2">BIHB4019</strain>
    </source>
</reference>
<evidence type="ECO:0000256" key="1">
    <source>
        <dbReference type="SAM" id="Phobius"/>
    </source>
</evidence>
<proteinExistence type="predicted"/>
<feature type="transmembrane region" description="Helical" evidence="1">
    <location>
        <begin position="20"/>
        <end position="38"/>
    </location>
</feature>
<evidence type="ECO:0000313" key="2">
    <source>
        <dbReference type="EMBL" id="ANY68841.1"/>
    </source>
</evidence>